<feature type="domain" description="HTH cro/C1-type" evidence="1">
    <location>
        <begin position="7"/>
        <end position="67"/>
    </location>
</feature>
<proteinExistence type="predicted"/>
<evidence type="ECO:0000313" key="3">
    <source>
        <dbReference type="EMBL" id="QIA33015.1"/>
    </source>
</evidence>
<dbReference type="InterPro" id="IPR001387">
    <property type="entry name" value="Cro/C1-type_HTH"/>
</dbReference>
<keyword evidence="2" id="KW-0238">DNA-binding</keyword>
<accession>A4E7C6</accession>
<dbReference type="Proteomes" id="UP000002979">
    <property type="component" value="Unassembled WGS sequence"/>
</dbReference>
<dbReference type="InterPro" id="IPR010982">
    <property type="entry name" value="Lambda_DNA-bd_dom_sf"/>
</dbReference>
<gene>
    <name evidence="2" type="ORF">COLAER_00307</name>
    <name evidence="3" type="ORF">GXM19_01220</name>
</gene>
<dbReference type="RefSeq" id="WP_006234228.1">
    <property type="nucleotide sequence ID" value="NZ_AAVN02000001.1"/>
</dbReference>
<dbReference type="Proteomes" id="UP000464211">
    <property type="component" value="Chromosome"/>
</dbReference>
<organism evidence="2 4">
    <name type="scientific">Collinsella aerofaciens (strain ATCC 25986 / DSM 3979 / JCM 10188 / KCTC 3647 / NCTC 11838 / VPI 1003)</name>
    <dbReference type="NCBI Taxonomy" id="411903"/>
    <lineage>
        <taxon>Bacteria</taxon>
        <taxon>Bacillati</taxon>
        <taxon>Actinomycetota</taxon>
        <taxon>Coriobacteriia</taxon>
        <taxon>Coriobacteriales</taxon>
        <taxon>Coriobacteriaceae</taxon>
        <taxon>Collinsella</taxon>
    </lineage>
</organism>
<sequence length="74" mass="8353">MQELKSIREARQKPFLKKASRFNQEAVAAELGVTVQTYRSYEKDPSLMKLPTATKLASILGCKVSDFYLPMKGN</sequence>
<reference evidence="3 5" key="3">
    <citation type="submission" date="2020-01" db="EMBL/GenBank/DDBJ databases">
        <title>Complete genome sequence of Collinsella aerofaciens JCM 10188(T).</title>
        <authorList>
            <person name="Tourlousse D.M."/>
            <person name="Sakamoto M."/>
            <person name="Miura T."/>
            <person name="Narita K."/>
            <person name="Ohashi A."/>
            <person name="Uchino Y."/>
            <person name="Yamazoe A."/>
            <person name="Kameyama K."/>
            <person name="Terauchi J."/>
            <person name="Ohkuma M."/>
            <person name="Kawasaki H."/>
            <person name="Sekiguchi Y."/>
        </authorList>
    </citation>
    <scope>NUCLEOTIDE SEQUENCE [LARGE SCALE GENOMIC DNA]</scope>
    <source>
        <strain evidence="3 5">JCM 10188</strain>
    </source>
</reference>
<evidence type="ECO:0000313" key="2">
    <source>
        <dbReference type="EMBL" id="EBA40635.1"/>
    </source>
</evidence>
<dbReference type="Gene3D" id="1.10.260.40">
    <property type="entry name" value="lambda repressor-like DNA-binding domains"/>
    <property type="match status" value="1"/>
</dbReference>
<dbReference type="PROSITE" id="PS50943">
    <property type="entry name" value="HTH_CROC1"/>
    <property type="match status" value="1"/>
</dbReference>
<dbReference type="EMBL" id="CP048433">
    <property type="protein sequence ID" value="QIA33015.1"/>
    <property type="molecule type" value="Genomic_DNA"/>
</dbReference>
<dbReference type="GO" id="GO:0003677">
    <property type="term" value="F:DNA binding"/>
    <property type="evidence" value="ECO:0007669"/>
    <property type="project" value="UniProtKB-KW"/>
</dbReference>
<reference evidence="2 4" key="1">
    <citation type="submission" date="2007-01" db="EMBL/GenBank/DDBJ databases">
        <title>Draft genome sequence of Collinsella aerofaciens (ATCC 25986).</title>
        <authorList>
            <person name="Sudarsanam P."/>
            <person name="Ley R."/>
            <person name="Guruge J."/>
            <person name="Turnbaugh P.J."/>
            <person name="Mahowald M."/>
            <person name="Liep D."/>
            <person name="Gordon J."/>
        </authorList>
    </citation>
    <scope>NUCLEOTIDE SEQUENCE [LARGE SCALE GENOMIC DNA]</scope>
    <source>
        <strain evidence="2">ATCC 25986</strain>
        <strain evidence="4">ATCC 25986 / DSM 3979 / JCM 10188 / KCTC 3647 / NCTC 11838 / VPI 1003</strain>
    </source>
</reference>
<dbReference type="Pfam" id="PF01381">
    <property type="entry name" value="HTH_3"/>
    <property type="match status" value="1"/>
</dbReference>
<dbReference type="AlphaFoldDB" id="A4E7C6"/>
<dbReference type="CDD" id="cd00093">
    <property type="entry name" value="HTH_XRE"/>
    <property type="match status" value="1"/>
</dbReference>
<dbReference type="GeneID" id="92849026"/>
<evidence type="ECO:0000259" key="1">
    <source>
        <dbReference type="PROSITE" id="PS50943"/>
    </source>
</evidence>
<evidence type="ECO:0000313" key="5">
    <source>
        <dbReference type="Proteomes" id="UP000464211"/>
    </source>
</evidence>
<evidence type="ECO:0000313" key="4">
    <source>
        <dbReference type="Proteomes" id="UP000002979"/>
    </source>
</evidence>
<protein>
    <submittedName>
        <fullName evidence="2">DNA-binding helix-turn-helix protein</fullName>
    </submittedName>
    <submittedName>
        <fullName evidence="3">Helix-turn-helix transcriptional regulator</fullName>
    </submittedName>
</protein>
<name>A4E7C6_COLAA</name>
<dbReference type="SMART" id="SM00530">
    <property type="entry name" value="HTH_XRE"/>
    <property type="match status" value="1"/>
</dbReference>
<dbReference type="SUPFAM" id="SSF47413">
    <property type="entry name" value="lambda repressor-like DNA-binding domains"/>
    <property type="match status" value="1"/>
</dbReference>
<reference evidence="2 4" key="2">
    <citation type="submission" date="2007-04" db="EMBL/GenBank/DDBJ databases">
        <authorList>
            <person name="Fulton L."/>
            <person name="Clifton S."/>
            <person name="Fulton B."/>
            <person name="Xu J."/>
            <person name="Minx P."/>
            <person name="Mardis E.R."/>
            <person name="Wilson R.K."/>
        </authorList>
    </citation>
    <scope>NUCLEOTIDE SEQUENCE [LARGE SCALE GENOMIC DNA]</scope>
    <source>
        <strain evidence="2">ATCC 25986</strain>
        <strain evidence="4">ATCC 25986 / DSM 3979 / JCM 10188 / KCTC 3647 / NCTC 11838 / VPI 1003</strain>
    </source>
</reference>
<dbReference type="EMBL" id="AAVN02000001">
    <property type="protein sequence ID" value="EBA40635.1"/>
    <property type="molecule type" value="Genomic_DNA"/>
</dbReference>